<dbReference type="Proteomes" id="UP001529510">
    <property type="component" value="Unassembled WGS sequence"/>
</dbReference>
<feature type="non-terminal residue" evidence="1">
    <location>
        <position position="67"/>
    </location>
</feature>
<proteinExistence type="predicted"/>
<organism evidence="1 2">
    <name type="scientific">Cirrhinus mrigala</name>
    <name type="common">Mrigala</name>
    <dbReference type="NCBI Taxonomy" id="683832"/>
    <lineage>
        <taxon>Eukaryota</taxon>
        <taxon>Metazoa</taxon>
        <taxon>Chordata</taxon>
        <taxon>Craniata</taxon>
        <taxon>Vertebrata</taxon>
        <taxon>Euteleostomi</taxon>
        <taxon>Actinopterygii</taxon>
        <taxon>Neopterygii</taxon>
        <taxon>Teleostei</taxon>
        <taxon>Ostariophysi</taxon>
        <taxon>Cypriniformes</taxon>
        <taxon>Cyprinidae</taxon>
        <taxon>Labeoninae</taxon>
        <taxon>Labeonini</taxon>
        <taxon>Cirrhinus</taxon>
    </lineage>
</organism>
<gene>
    <name evidence="1" type="ORF">M9458_023353</name>
</gene>
<protein>
    <submittedName>
        <fullName evidence="1">Uncharacterized protein</fullName>
    </submittedName>
</protein>
<keyword evidence="2" id="KW-1185">Reference proteome</keyword>
<dbReference type="AlphaFoldDB" id="A0ABD0Q3Y2"/>
<feature type="non-terminal residue" evidence="1">
    <location>
        <position position="1"/>
    </location>
</feature>
<evidence type="ECO:0000313" key="1">
    <source>
        <dbReference type="EMBL" id="KAL0180947.1"/>
    </source>
</evidence>
<accession>A0ABD0Q3Y2</accession>
<name>A0ABD0Q3Y2_CIRMR</name>
<evidence type="ECO:0000313" key="2">
    <source>
        <dbReference type="Proteomes" id="UP001529510"/>
    </source>
</evidence>
<sequence>RCLRAVSCPRHGVQDSWYRAWLAQDDSRSPGAPAVSCFTHSGQQMFQYAQAAISRSTSFDKKYQDGS</sequence>
<reference evidence="1 2" key="1">
    <citation type="submission" date="2024-05" db="EMBL/GenBank/DDBJ databases">
        <title>Genome sequencing and assembly of Indian major carp, Cirrhinus mrigala (Hamilton, 1822).</title>
        <authorList>
            <person name="Mohindra V."/>
            <person name="Chowdhury L.M."/>
            <person name="Lal K."/>
            <person name="Jena J.K."/>
        </authorList>
    </citation>
    <scope>NUCLEOTIDE SEQUENCE [LARGE SCALE GENOMIC DNA]</scope>
    <source>
        <strain evidence="1">CM1030</strain>
        <tissue evidence="1">Blood</tissue>
    </source>
</reference>
<comment type="caution">
    <text evidence="1">The sequence shown here is derived from an EMBL/GenBank/DDBJ whole genome shotgun (WGS) entry which is preliminary data.</text>
</comment>
<dbReference type="EMBL" id="JAMKFB020000011">
    <property type="protein sequence ID" value="KAL0180947.1"/>
    <property type="molecule type" value="Genomic_DNA"/>
</dbReference>